<comment type="subcellular location">
    <subcellularLocation>
        <location evidence="1">Cell inner membrane</location>
        <topology evidence="1">Multi-pass membrane protein</topology>
    </subcellularLocation>
</comment>
<dbReference type="PANTHER" id="PTHR47685:SF1">
    <property type="entry name" value="MAGNESIUM TRANSPORT PROTEIN CORA"/>
    <property type="match status" value="1"/>
</dbReference>
<evidence type="ECO:0000256" key="9">
    <source>
        <dbReference type="ARBA" id="ARBA00022989"/>
    </source>
</evidence>
<dbReference type="FunFam" id="1.20.58.340:FF:000001">
    <property type="entry name" value="Magnesium transport protein CorA"/>
    <property type="match status" value="1"/>
</dbReference>
<dbReference type="CDD" id="cd12837">
    <property type="entry name" value="EcCorA-like_u1"/>
    <property type="match status" value="1"/>
</dbReference>
<dbReference type="GO" id="GO:0015095">
    <property type="term" value="F:magnesium ion transmembrane transporter activity"/>
    <property type="evidence" value="ECO:0007669"/>
    <property type="project" value="TreeGrafter"/>
</dbReference>
<evidence type="ECO:0000256" key="10">
    <source>
        <dbReference type="ARBA" id="ARBA00023065"/>
    </source>
</evidence>
<evidence type="ECO:0000256" key="2">
    <source>
        <dbReference type="ARBA" id="ARBA00009765"/>
    </source>
</evidence>
<keyword evidence="11 13" id="KW-0472">Membrane</keyword>
<sequence>MWFDLETPAAEERAFVTRITGLSLPDKAALTEIEASSRLSASGQVLTMSLPIVTRDTEGVLQASVCGFVLGPDYLVTLRFSPSIVFSQFCAQPHNVSDIASAHIFAGLLEAIVDRQADALERLRDELDHLSHRVFQRRLKTEQRIRNTEAELKAALVLLGRDYDTISFLRDSLLGVARIAPYAIASADWLPATVRQRLKSVQKDISSLNEYSVHLTDKVQFLLDSTLGLINIAQNTLIKVLTIVSIAGIPPTLIAGIYGMNFHVIPELSWTYGYAYAWVVMILSAVLPLLWFRKKGWI</sequence>
<dbReference type="GO" id="GO:0005886">
    <property type="term" value="C:plasma membrane"/>
    <property type="evidence" value="ECO:0007669"/>
    <property type="project" value="UniProtKB-SubCell"/>
</dbReference>
<evidence type="ECO:0000256" key="11">
    <source>
        <dbReference type="ARBA" id="ARBA00023136"/>
    </source>
</evidence>
<evidence type="ECO:0000256" key="1">
    <source>
        <dbReference type="ARBA" id="ARBA00004429"/>
    </source>
</evidence>
<comment type="caution">
    <text evidence="14">The sequence shown here is derived from an EMBL/GenBank/DDBJ whole genome shotgun (WGS) entry which is preliminary data.</text>
</comment>
<organism evidence="14 15">
    <name type="scientific">Acidocella aromatica</name>
    <dbReference type="NCBI Taxonomy" id="1303579"/>
    <lineage>
        <taxon>Bacteria</taxon>
        <taxon>Pseudomonadati</taxon>
        <taxon>Pseudomonadota</taxon>
        <taxon>Alphaproteobacteria</taxon>
        <taxon>Acetobacterales</taxon>
        <taxon>Acidocellaceae</taxon>
        <taxon>Acidocella</taxon>
    </lineage>
</organism>
<dbReference type="InterPro" id="IPR050829">
    <property type="entry name" value="CorA_MIT"/>
</dbReference>
<keyword evidence="9 13" id="KW-1133">Transmembrane helix</keyword>
<evidence type="ECO:0000313" key="15">
    <source>
        <dbReference type="Proteomes" id="UP000553706"/>
    </source>
</evidence>
<comment type="similarity">
    <text evidence="2">Belongs to the CorA metal ion transporter (MIT) (TC 1.A.35) family.</text>
</comment>
<feature type="transmembrane region" description="Helical" evidence="13">
    <location>
        <begin position="272"/>
        <end position="292"/>
    </location>
</feature>
<gene>
    <name evidence="14" type="ORF">HNP71_000001</name>
</gene>
<dbReference type="Proteomes" id="UP000553706">
    <property type="component" value="Unassembled WGS sequence"/>
</dbReference>
<dbReference type="AlphaFoldDB" id="A0A840VAD1"/>
<accession>A0A840VAD1</accession>
<name>A0A840VAD1_9PROT</name>
<dbReference type="SUPFAM" id="SSF144083">
    <property type="entry name" value="Magnesium transport protein CorA, transmembrane region"/>
    <property type="match status" value="1"/>
</dbReference>
<evidence type="ECO:0000256" key="6">
    <source>
        <dbReference type="ARBA" id="ARBA00022519"/>
    </source>
</evidence>
<keyword evidence="5" id="KW-1003">Cell membrane</keyword>
<keyword evidence="15" id="KW-1185">Reference proteome</keyword>
<evidence type="ECO:0000313" key="14">
    <source>
        <dbReference type="EMBL" id="MBB5371777.1"/>
    </source>
</evidence>
<evidence type="ECO:0000256" key="12">
    <source>
        <dbReference type="ARBA" id="ARBA00034269"/>
    </source>
</evidence>
<dbReference type="GO" id="GO:0015099">
    <property type="term" value="F:nickel cation transmembrane transporter activity"/>
    <property type="evidence" value="ECO:0007669"/>
    <property type="project" value="TreeGrafter"/>
</dbReference>
<keyword evidence="7 13" id="KW-0812">Transmembrane</keyword>
<proteinExistence type="inferred from homology"/>
<dbReference type="SUPFAM" id="SSF143865">
    <property type="entry name" value="CorA soluble domain-like"/>
    <property type="match status" value="1"/>
</dbReference>
<dbReference type="InterPro" id="IPR002523">
    <property type="entry name" value="MgTranspt_CorA/ZnTranspt_ZntB"/>
</dbReference>
<protein>
    <recommendedName>
        <fullName evidence="3">Magnesium transport protein CorA</fullName>
    </recommendedName>
</protein>
<dbReference type="Gene3D" id="1.20.58.340">
    <property type="entry name" value="Magnesium transport protein CorA, transmembrane region"/>
    <property type="match status" value="2"/>
</dbReference>
<comment type="catalytic activity">
    <reaction evidence="12">
        <text>Mg(2+)(in) = Mg(2+)(out)</text>
        <dbReference type="Rhea" id="RHEA:29827"/>
        <dbReference type="ChEBI" id="CHEBI:18420"/>
    </reaction>
</comment>
<evidence type="ECO:0000256" key="5">
    <source>
        <dbReference type="ARBA" id="ARBA00022475"/>
    </source>
</evidence>
<evidence type="ECO:0000256" key="8">
    <source>
        <dbReference type="ARBA" id="ARBA00022842"/>
    </source>
</evidence>
<dbReference type="Pfam" id="PF01544">
    <property type="entry name" value="CorA"/>
    <property type="match status" value="1"/>
</dbReference>
<dbReference type="EMBL" id="JACHFJ010000001">
    <property type="protein sequence ID" value="MBB5371777.1"/>
    <property type="molecule type" value="Genomic_DNA"/>
</dbReference>
<dbReference type="PANTHER" id="PTHR47685">
    <property type="entry name" value="MAGNESIUM TRANSPORT PROTEIN CORA"/>
    <property type="match status" value="1"/>
</dbReference>
<reference evidence="14 15" key="1">
    <citation type="submission" date="2020-08" db="EMBL/GenBank/DDBJ databases">
        <title>Genomic Encyclopedia of Type Strains, Phase IV (KMG-IV): sequencing the most valuable type-strain genomes for metagenomic binning, comparative biology and taxonomic classification.</title>
        <authorList>
            <person name="Goeker M."/>
        </authorList>
    </citation>
    <scope>NUCLEOTIDE SEQUENCE [LARGE SCALE GENOMIC DNA]</scope>
    <source>
        <strain evidence="14 15">DSM 27026</strain>
    </source>
</reference>
<dbReference type="InterPro" id="IPR045861">
    <property type="entry name" value="CorA_cytoplasmic_dom"/>
</dbReference>
<dbReference type="InterPro" id="IPR045863">
    <property type="entry name" value="CorA_TM1_TM2"/>
</dbReference>
<feature type="transmembrane region" description="Helical" evidence="13">
    <location>
        <begin position="240"/>
        <end position="260"/>
    </location>
</feature>
<keyword evidence="8" id="KW-0460">Magnesium</keyword>
<keyword evidence="4" id="KW-0813">Transport</keyword>
<keyword evidence="6" id="KW-0997">Cell inner membrane</keyword>
<evidence type="ECO:0000256" key="13">
    <source>
        <dbReference type="SAM" id="Phobius"/>
    </source>
</evidence>
<evidence type="ECO:0000256" key="3">
    <source>
        <dbReference type="ARBA" id="ARBA00019439"/>
    </source>
</evidence>
<evidence type="ECO:0000256" key="7">
    <source>
        <dbReference type="ARBA" id="ARBA00022692"/>
    </source>
</evidence>
<keyword evidence="10" id="KW-0406">Ion transport</keyword>
<dbReference type="GO" id="GO:0015087">
    <property type="term" value="F:cobalt ion transmembrane transporter activity"/>
    <property type="evidence" value="ECO:0007669"/>
    <property type="project" value="TreeGrafter"/>
</dbReference>
<evidence type="ECO:0000256" key="4">
    <source>
        <dbReference type="ARBA" id="ARBA00022448"/>
    </source>
</evidence>